<dbReference type="AlphaFoldDB" id="A0A5C6B3R4"/>
<evidence type="ECO:0000313" key="3">
    <source>
        <dbReference type="EMBL" id="TWU06550.1"/>
    </source>
</evidence>
<dbReference type="OrthoDB" id="9804145at2"/>
<dbReference type="RefSeq" id="WP_146410031.1">
    <property type="nucleotide sequence ID" value="NZ_SJPU01000012.1"/>
</dbReference>
<dbReference type="InterPro" id="IPR045572">
    <property type="entry name" value="RE_endonuc_C"/>
</dbReference>
<dbReference type="SUPFAM" id="SSF52540">
    <property type="entry name" value="P-loop containing nucleoside triphosphate hydrolases"/>
    <property type="match status" value="1"/>
</dbReference>
<evidence type="ECO:0000259" key="2">
    <source>
        <dbReference type="Pfam" id="PF19778"/>
    </source>
</evidence>
<name>A0A5C6B3R4_9BACT</name>
<accession>A0A5C6B3R4</accession>
<dbReference type="GO" id="GO:0005524">
    <property type="term" value="F:ATP binding"/>
    <property type="evidence" value="ECO:0007669"/>
    <property type="project" value="InterPro"/>
</dbReference>
<dbReference type="EMBL" id="SJPU01000012">
    <property type="protein sequence ID" value="TWU06550.1"/>
    <property type="molecule type" value="Genomic_DNA"/>
</dbReference>
<feature type="domain" description="Helicase/UvrB N-terminal" evidence="1">
    <location>
        <begin position="109"/>
        <end position="271"/>
    </location>
</feature>
<dbReference type="InterPro" id="IPR006935">
    <property type="entry name" value="Helicase/UvrB_N"/>
</dbReference>
<dbReference type="Proteomes" id="UP000319908">
    <property type="component" value="Unassembled WGS sequence"/>
</dbReference>
<feature type="domain" description="Type III restriction enzyme C-terminal endonuclease" evidence="2">
    <location>
        <begin position="932"/>
        <end position="1037"/>
    </location>
</feature>
<protein>
    <submittedName>
        <fullName evidence="3">Type III restriction enzyme, res subunit</fullName>
    </submittedName>
</protein>
<dbReference type="Gene3D" id="3.40.50.300">
    <property type="entry name" value="P-loop containing nucleotide triphosphate hydrolases"/>
    <property type="match status" value="2"/>
</dbReference>
<comment type="caution">
    <text evidence="3">The sequence shown here is derived from an EMBL/GenBank/DDBJ whole genome shotgun (WGS) entry which is preliminary data.</text>
</comment>
<proteinExistence type="predicted"/>
<dbReference type="Pfam" id="PF19778">
    <property type="entry name" value="RE_endonuc"/>
    <property type="match status" value="1"/>
</dbReference>
<dbReference type="InterPro" id="IPR027417">
    <property type="entry name" value="P-loop_NTPase"/>
</dbReference>
<keyword evidence="4" id="KW-1185">Reference proteome</keyword>
<evidence type="ECO:0000313" key="4">
    <source>
        <dbReference type="Proteomes" id="UP000319908"/>
    </source>
</evidence>
<evidence type="ECO:0000259" key="1">
    <source>
        <dbReference type="Pfam" id="PF04851"/>
    </source>
</evidence>
<dbReference type="GO" id="GO:0003677">
    <property type="term" value="F:DNA binding"/>
    <property type="evidence" value="ECO:0007669"/>
    <property type="project" value="InterPro"/>
</dbReference>
<reference evidence="3 4" key="1">
    <citation type="journal article" date="2020" name="Antonie Van Leeuwenhoek">
        <title>Rhodopirellula heiligendammensis sp. nov., Rhodopirellula pilleata sp. nov., and Rhodopirellula solitaria sp. nov. isolated from natural or artificial marine surfaces in Northern Germany and California, USA, and emended description of the genus Rhodopirellula.</title>
        <authorList>
            <person name="Kallscheuer N."/>
            <person name="Wiegand S."/>
            <person name="Jogler M."/>
            <person name="Boedeker C."/>
            <person name="Peeters S.H."/>
            <person name="Rast P."/>
            <person name="Heuer A."/>
            <person name="Jetten M.S.M."/>
            <person name="Rohde M."/>
            <person name="Jogler C."/>
        </authorList>
    </citation>
    <scope>NUCLEOTIDE SEQUENCE [LARGE SCALE GENOMIC DNA]</scope>
    <source>
        <strain evidence="3 4">Poly21</strain>
    </source>
</reference>
<dbReference type="Pfam" id="PF04851">
    <property type="entry name" value="ResIII"/>
    <property type="match status" value="1"/>
</dbReference>
<sequence length="1047" mass="118355">MKIQFKVQDYQTDAVAAVVDCFTGQPLIATPKYAIDPGAAKREKTMSPQGKVTYFDAFADDQMEGFRNADLRLTPPELLANIQRIQLEQNIPQSVTLVTNPTCGINLDVEMETGTGKTYCYIKTMFELYRHYGWNKFIVVVPSVAIREGVKKSFEITAEHFLQQYGRQARCFTYDSKQLHELESFSSDAGINVMIINVQAFNAFKEDAANNAARIMFSQRDDFQSRRPIDVLKKNHPILILDEPQRMGGKQTVKALAQFDPMIILRYSATHKVDHNKVYRLDALDAYNQKLVKKIAVRGIATKGLKGTDGYVYLEGIRLSKGKPPVGVLEIEQKTASGIRRIRKLVEKGTDLFVASGELDQYKGFTVADIDARGVEGFGEGFVEFTNGERLVAGTTSGDTNEDTLRRLQIRESIKAHFEKEQDLHAKGIKVLTLFFIDTVSKYRQYDSDGNQVAGDYACYFEDEYAKLREEYRTLFAEDAAYQTYLEGIDASQTHAGYFSIDKKGKLVDPSVKKSGETKGETDDVDAYDLILRDKETLLSLPVPEDDPLMRRKKNVRFIFSHSALREGWDNPNVFVIGMLKPTDYEGSTVTRRQEVGRGLRLCVDSTGQRIDDKVIVHDVNVLTVVANESFQDFVSKLQGEMRDSLSARPRFASVAYFTGKLLLTDEGETIVDDKLAKQIYRYLVKNDYTDDSDQITATYHEAKASGTLAALPEELASLAGPILRLVDSVFDDSKLPQYDNGRKPKGNPINQKNLDRKEFQDLWARINHKAVYAVDFETDELITHCVSALNQDLHVTKLRYEVHRGVQKETGSVDDLDNRTSFEVQENQTDTVDSPVPTHIRYDMVGKLSEATQLTRKTVVAVLSRILPATFHQFCINPEDFLSKAARLMNEQKATIIIEHLVYNPLDGEHYADIFTADKKSDISGAYEAQRHVYDYVITDSKTERTFVETLDKSTEVVVYAKLPRAFTIPTPVGNYNPDWAIAFEQGKVKHVFFIAETKGSMSTLELKKIEAAKIDCARKFFAKITNEQVRYDVVDSYEKLMGLVT</sequence>
<dbReference type="GO" id="GO:0015668">
    <property type="term" value="F:type III site-specific deoxyribonuclease activity"/>
    <property type="evidence" value="ECO:0007669"/>
    <property type="project" value="InterPro"/>
</dbReference>
<organism evidence="3 4">
    <name type="scientific">Allorhodopirellula heiligendammensis</name>
    <dbReference type="NCBI Taxonomy" id="2714739"/>
    <lineage>
        <taxon>Bacteria</taxon>
        <taxon>Pseudomonadati</taxon>
        <taxon>Planctomycetota</taxon>
        <taxon>Planctomycetia</taxon>
        <taxon>Pirellulales</taxon>
        <taxon>Pirellulaceae</taxon>
        <taxon>Allorhodopirellula</taxon>
    </lineage>
</organism>
<gene>
    <name evidence="3" type="ORF">Poly21_56170</name>
</gene>